<dbReference type="InterPro" id="IPR037701">
    <property type="entry name" value="Pom152"/>
</dbReference>
<dbReference type="EMBL" id="NAJN01000450">
    <property type="protein sequence ID" value="TKA73160.1"/>
    <property type="molecule type" value="Genomic_DNA"/>
</dbReference>
<comment type="caution">
    <text evidence="6">The sequence shown here is derived from an EMBL/GenBank/DDBJ whole genome shotgun (WGS) entry which is preliminary data.</text>
</comment>
<dbReference type="InterPro" id="IPR056542">
    <property type="entry name" value="Ig-like_POM152_1st"/>
</dbReference>
<dbReference type="InterPro" id="IPR056544">
    <property type="entry name" value="Ig_POM152"/>
</dbReference>
<reference evidence="6 7" key="1">
    <citation type="submission" date="2017-03" db="EMBL/GenBank/DDBJ databases">
        <title>Genomes of endolithic fungi from Antarctica.</title>
        <authorList>
            <person name="Coleine C."/>
            <person name="Masonjones S."/>
            <person name="Stajich J.E."/>
        </authorList>
    </citation>
    <scope>NUCLEOTIDE SEQUENCE [LARGE SCALE GENOMIC DNA]</scope>
    <source>
        <strain evidence="6 7">CCFEE 5187</strain>
    </source>
</reference>
<gene>
    <name evidence="6" type="ORF">B0A49_07341</name>
</gene>
<dbReference type="PANTHER" id="PTHR28206">
    <property type="entry name" value="NUCLEOPORIN POM152"/>
    <property type="match status" value="1"/>
</dbReference>
<evidence type="ECO:0000259" key="1">
    <source>
        <dbReference type="Pfam" id="PF23664"/>
    </source>
</evidence>
<dbReference type="InterPro" id="IPR056543">
    <property type="entry name" value="Ig-like_POM152_9th"/>
</dbReference>
<dbReference type="Pfam" id="PF24097">
    <property type="entry name" value="TMD_POM152"/>
    <property type="match status" value="1"/>
</dbReference>
<feature type="domain" description="Nucleoporin POM152 Ig-like" evidence="3">
    <location>
        <begin position="719"/>
        <end position="805"/>
    </location>
</feature>
<protein>
    <recommendedName>
        <fullName evidence="8">Nucleoporin POM152</fullName>
    </recommendedName>
</protein>
<dbReference type="Proteomes" id="UP000308768">
    <property type="component" value="Unassembled WGS sequence"/>
</dbReference>
<evidence type="ECO:0000259" key="2">
    <source>
        <dbReference type="Pfam" id="PF24097"/>
    </source>
</evidence>
<sequence length="1221" mass="137347">MPQPIAPLIPFETIDAPSQRLYVAAFYFALLAWRGFDFWRLFGEDTESLWLFMKWIAIDGVFLFGLPALRIPWLEWSPATTTVLFLVHALIDGIMMFRIPIPLLTGLVALSKLFYDRELAVSERSVKPGNILHNSSLILGKQIIHILPEGSAVLNPANEAFCLDAWSRSSVILPIHINQTNPTSIELLRVDLDTATEETIKISEKEARRMRKEAEKNRAHGDPDGPLVLRYTAKRTGLYILQRVVDESKLDVQRRRISDTVVVACPKAQVNISGSNRCRNELSNVVLEVEGTPPLKIRYRNFINDVEREASFQSIQPDDFVSPLTRQGSDAVVPRGSKDTSWARSQKIRVPINETLTTSGKWMYWVDEVQDAYGNTVTYTDRDHQSSEGWGHEISHLQQAFVVHERPRVELENCSSQRPLKVAKGVAISLPVQYSSTGKRAISDSPYTLKYLFTPEAELSPNGEHAPTAQMKEVTLKNTSQKPGVQHSGLYTLTSVSTEFCEGEVLEPASCLLENPPEPELSLSTEEIFDKCAGNPIGLRVDLDVMGTPPFMILYKMQRKGDSYVRLQSEQLRGLRGQLELTPPEAGHYTYTFTEISDDVYKGRSLDAARLTLEQDVKPSASAHFADSSPTRQICLDEAVSFKIKLQGQQPFILEYELVHGGKRTKHKTGSINHEEYAITTEKLKNGGDYSLALISVTDAMGCKEFLKDEAKISVRHSRPLAKFGQLENKRMVKTLEGKKISLPVRLAGVAPWTVQYRKLEDPAIEREIKLQKDNDVLDIDGQGTYEITEVKDNFCPGTVDESASRFEVRWIPRPQLRILEGSAVTFFEGKYVKKDVCEGEEDLVELGFSGTPPYVVKYEEHHKPEQGAKSLRTKELNAALGIASIQMDTSQAGRHEYKFVQLGDYNYDHDPRRYSPLLVQQHVNSRPTAQFTTPGKTYSYCSVESSGEEVIPITLKGVPPFNLEVEIRHHGSSKAEIYRESNIKSTAHSLRIPHRLLQLGNSALVIRKVRDANGCTRRTDPNSPLPRVHISVHEPPSIRPLESQEHFCVGDRISYALGGQPPFNVFYNFEGVERKAAAPSTTFRRIAEKPGVFTITAVKDSASECKAYTSIEKFIHEMPSVRVSKGREEYVDIHEGGEAEILFEFGGTPPFEFTYTRSTNERKGKKSQVLETKSEVSHEHSMRIRASLEGTYEVVAIKDRYCAYAKPGQDLGKGQKLLKY</sequence>
<dbReference type="InterPro" id="IPR056541">
    <property type="entry name" value="Ig-like_POM152"/>
</dbReference>
<dbReference type="Pfam" id="PF24312">
    <property type="entry name" value="Ig-like_POM152"/>
    <property type="match status" value="3"/>
</dbReference>
<evidence type="ECO:0000259" key="3">
    <source>
        <dbReference type="Pfam" id="PF24312"/>
    </source>
</evidence>
<name>A0A4U0X979_9PEZI</name>
<evidence type="ECO:0000259" key="4">
    <source>
        <dbReference type="Pfam" id="PF24519"/>
    </source>
</evidence>
<dbReference type="GO" id="GO:0006999">
    <property type="term" value="P:nuclear pore organization"/>
    <property type="evidence" value="ECO:0007669"/>
    <property type="project" value="TreeGrafter"/>
</dbReference>
<organism evidence="6 7">
    <name type="scientific">Cryomyces minteri</name>
    <dbReference type="NCBI Taxonomy" id="331657"/>
    <lineage>
        <taxon>Eukaryota</taxon>
        <taxon>Fungi</taxon>
        <taxon>Dikarya</taxon>
        <taxon>Ascomycota</taxon>
        <taxon>Pezizomycotina</taxon>
        <taxon>Dothideomycetes</taxon>
        <taxon>Dothideomycetes incertae sedis</taxon>
        <taxon>Cryomyces</taxon>
    </lineage>
</organism>
<dbReference type="InterPro" id="IPR056540">
    <property type="entry name" value="TMD_POM152"/>
</dbReference>
<dbReference type="Pfam" id="PF24527">
    <property type="entry name" value="Ig-like_Pom152_9"/>
    <property type="match status" value="1"/>
</dbReference>
<feature type="domain" description="Nucleoporin POM152 immunoglobulin-like" evidence="1">
    <location>
        <begin position="835"/>
        <end position="925"/>
    </location>
</feature>
<feature type="domain" description="Nucleoporin POM152 Ig-like" evidence="3">
    <location>
        <begin position="1120"/>
        <end position="1204"/>
    </location>
</feature>
<feature type="domain" description="Nucleoporin POM152 ninth Ig-like" evidence="5">
    <location>
        <begin position="1037"/>
        <end position="1114"/>
    </location>
</feature>
<feature type="domain" description="Nucleoporin POM152 first Ig-like" evidence="4">
    <location>
        <begin position="151"/>
        <end position="262"/>
    </location>
</feature>
<evidence type="ECO:0000313" key="7">
    <source>
        <dbReference type="Proteomes" id="UP000308768"/>
    </source>
</evidence>
<proteinExistence type="predicted"/>
<evidence type="ECO:0008006" key="8">
    <source>
        <dbReference type="Google" id="ProtNLM"/>
    </source>
</evidence>
<keyword evidence="7" id="KW-1185">Reference proteome</keyword>
<feature type="domain" description="Nucleoporin POM152 Ig-like" evidence="3">
    <location>
        <begin position="406"/>
        <end position="511"/>
    </location>
</feature>
<evidence type="ECO:0000313" key="6">
    <source>
        <dbReference type="EMBL" id="TKA73160.1"/>
    </source>
</evidence>
<feature type="domain" description="Nucleoporin POM152 N-terminal transmembrane" evidence="2">
    <location>
        <begin position="15"/>
        <end position="100"/>
    </location>
</feature>
<dbReference type="GO" id="GO:0017056">
    <property type="term" value="F:structural constituent of nuclear pore"/>
    <property type="evidence" value="ECO:0007669"/>
    <property type="project" value="InterPro"/>
</dbReference>
<dbReference type="PANTHER" id="PTHR28206:SF1">
    <property type="entry name" value="NUCLEOPORIN POM152"/>
    <property type="match status" value="1"/>
</dbReference>
<dbReference type="GO" id="GO:0070762">
    <property type="term" value="C:nuclear pore transmembrane ring"/>
    <property type="evidence" value="ECO:0007669"/>
    <property type="project" value="TreeGrafter"/>
</dbReference>
<dbReference type="Pfam" id="PF23664">
    <property type="entry name" value="Ig_Pom152"/>
    <property type="match status" value="2"/>
</dbReference>
<dbReference type="GO" id="GO:0006606">
    <property type="term" value="P:protein import into nucleus"/>
    <property type="evidence" value="ECO:0007669"/>
    <property type="project" value="TreeGrafter"/>
</dbReference>
<dbReference type="AlphaFoldDB" id="A0A4U0X979"/>
<dbReference type="Pfam" id="PF24519">
    <property type="entry name" value="Ig-like_Pom152_1"/>
    <property type="match status" value="1"/>
</dbReference>
<dbReference type="STRING" id="331657.A0A4U0X979"/>
<evidence type="ECO:0000259" key="5">
    <source>
        <dbReference type="Pfam" id="PF24527"/>
    </source>
</evidence>
<feature type="domain" description="Nucleoporin POM152 immunoglobulin-like" evidence="1">
    <location>
        <begin position="515"/>
        <end position="619"/>
    </location>
</feature>
<accession>A0A4U0X979</accession>
<dbReference type="OrthoDB" id="5529162at2759"/>